<comment type="caution">
    <text evidence="1">The sequence shown here is derived from an EMBL/GenBank/DDBJ whole genome shotgun (WGS) entry which is preliminary data.</text>
</comment>
<accession>A0A840CN53</accession>
<protein>
    <submittedName>
        <fullName evidence="1">Uncharacterized protein</fullName>
    </submittedName>
</protein>
<evidence type="ECO:0000313" key="1">
    <source>
        <dbReference type="EMBL" id="MBB4036541.1"/>
    </source>
</evidence>
<name>A0A840CN53_9BACT</name>
<proteinExistence type="predicted"/>
<sequence length="65" mass="7474">MKFENKYVLAYQDGKIVRRVDGTGEIFTPEGVTVELFDTEQEVDDFIRENGLEESEDENEPASED</sequence>
<dbReference type="Proteomes" id="UP000555103">
    <property type="component" value="Unassembled WGS sequence"/>
</dbReference>
<dbReference type="EMBL" id="JACIEP010000008">
    <property type="protein sequence ID" value="MBB4036541.1"/>
    <property type="molecule type" value="Genomic_DNA"/>
</dbReference>
<gene>
    <name evidence="1" type="ORF">GGR21_002447</name>
</gene>
<keyword evidence="2" id="KW-1185">Reference proteome</keyword>
<reference evidence="1 2" key="1">
    <citation type="submission" date="2020-08" db="EMBL/GenBank/DDBJ databases">
        <title>Genomic Encyclopedia of Type Strains, Phase IV (KMG-IV): sequencing the most valuable type-strain genomes for metagenomic binning, comparative biology and taxonomic classification.</title>
        <authorList>
            <person name="Goeker M."/>
        </authorList>
    </citation>
    <scope>NUCLEOTIDE SEQUENCE [LARGE SCALE GENOMIC DNA]</scope>
    <source>
        <strain evidence="1 2">DSM 104969</strain>
    </source>
</reference>
<dbReference type="RefSeq" id="WP_183307442.1">
    <property type="nucleotide sequence ID" value="NZ_JACIEP010000008.1"/>
</dbReference>
<organism evidence="1 2">
    <name type="scientific">Dysgonomonas hofstadii</name>
    <dbReference type="NCBI Taxonomy" id="637886"/>
    <lineage>
        <taxon>Bacteria</taxon>
        <taxon>Pseudomonadati</taxon>
        <taxon>Bacteroidota</taxon>
        <taxon>Bacteroidia</taxon>
        <taxon>Bacteroidales</taxon>
        <taxon>Dysgonomonadaceae</taxon>
        <taxon>Dysgonomonas</taxon>
    </lineage>
</organism>
<evidence type="ECO:0000313" key="2">
    <source>
        <dbReference type="Proteomes" id="UP000555103"/>
    </source>
</evidence>
<dbReference type="AlphaFoldDB" id="A0A840CN53"/>